<dbReference type="Gene3D" id="3.30.70.1020">
    <property type="entry name" value="Trehalose-6-phosphate phosphatase related protein, domain 2"/>
    <property type="match status" value="1"/>
</dbReference>
<evidence type="ECO:0000256" key="1">
    <source>
        <dbReference type="ARBA" id="ARBA00005199"/>
    </source>
</evidence>
<dbReference type="Pfam" id="PF02358">
    <property type="entry name" value="Trehalose_PPase"/>
    <property type="match status" value="1"/>
</dbReference>
<dbReference type="SUPFAM" id="SSF56784">
    <property type="entry name" value="HAD-like"/>
    <property type="match status" value="1"/>
</dbReference>
<evidence type="ECO:0000256" key="3">
    <source>
        <dbReference type="ARBA" id="ARBA00022801"/>
    </source>
</evidence>
<dbReference type="GO" id="GO:0046872">
    <property type="term" value="F:metal ion binding"/>
    <property type="evidence" value="ECO:0007669"/>
    <property type="project" value="UniProtKB-KW"/>
</dbReference>
<evidence type="ECO:0000313" key="5">
    <source>
        <dbReference type="EMBL" id="VDS05661.1"/>
    </source>
</evidence>
<keyword evidence="4" id="KW-0460">Magnesium</keyword>
<comment type="similarity">
    <text evidence="2 4">Belongs to the trehalose phosphatase family.</text>
</comment>
<dbReference type="OrthoDB" id="9814913at2"/>
<dbReference type="Gene3D" id="3.40.50.1000">
    <property type="entry name" value="HAD superfamily/HAD-like"/>
    <property type="match status" value="1"/>
</dbReference>
<keyword evidence="3 4" id="KW-0378">Hydrolase</keyword>
<dbReference type="PANTHER" id="PTHR43768">
    <property type="entry name" value="TREHALOSE 6-PHOSPHATE PHOSPHATASE"/>
    <property type="match status" value="1"/>
</dbReference>
<keyword evidence="6" id="KW-1185">Reference proteome</keyword>
<gene>
    <name evidence="5" type="primary">otsB</name>
    <name evidence="5" type="ORF">DEVEQU_02804</name>
</gene>
<dbReference type="InterPro" id="IPR044651">
    <property type="entry name" value="OTSB-like"/>
</dbReference>
<accession>A0A3S4CDP6</accession>
<dbReference type="AlphaFoldDB" id="A0A3S4CDP6"/>
<reference evidence="5 6" key="1">
    <citation type="submission" date="2018-12" db="EMBL/GenBank/DDBJ databases">
        <authorList>
            <person name="Criscuolo A."/>
        </authorList>
    </citation>
    <scope>NUCLEOTIDE SEQUENCE [LARGE SCALE GENOMIC DNA]</scope>
    <source>
        <strain evidence="5">ACIP1116281</strain>
    </source>
</reference>
<dbReference type="InterPro" id="IPR036412">
    <property type="entry name" value="HAD-like_sf"/>
</dbReference>
<comment type="pathway">
    <text evidence="1 4">Glycan biosynthesis; trehalose biosynthesis.</text>
</comment>
<evidence type="ECO:0000256" key="4">
    <source>
        <dbReference type="RuleBase" id="RU361117"/>
    </source>
</evidence>
<dbReference type="Proteomes" id="UP000268844">
    <property type="component" value="Unassembled WGS sequence"/>
</dbReference>
<dbReference type="EC" id="3.1.3.12" evidence="4"/>
<dbReference type="InterPro" id="IPR006379">
    <property type="entry name" value="HAD-SF_hydro_IIB"/>
</dbReference>
<dbReference type="GO" id="GO:0005992">
    <property type="term" value="P:trehalose biosynthetic process"/>
    <property type="evidence" value="ECO:0007669"/>
    <property type="project" value="UniProtKB-UniPathway"/>
</dbReference>
<name>A0A3S4CDP6_9HYPH</name>
<dbReference type="CDD" id="cd01627">
    <property type="entry name" value="HAD_TPP"/>
    <property type="match status" value="1"/>
</dbReference>
<dbReference type="EMBL" id="UZWD01000034">
    <property type="protein sequence ID" value="VDS05661.1"/>
    <property type="molecule type" value="Genomic_DNA"/>
</dbReference>
<comment type="catalytic activity">
    <reaction evidence="4">
        <text>alpha,alpha-trehalose 6-phosphate + H2O = alpha,alpha-trehalose + phosphate</text>
        <dbReference type="Rhea" id="RHEA:23420"/>
        <dbReference type="ChEBI" id="CHEBI:15377"/>
        <dbReference type="ChEBI" id="CHEBI:16551"/>
        <dbReference type="ChEBI" id="CHEBI:43474"/>
        <dbReference type="ChEBI" id="CHEBI:58429"/>
        <dbReference type="EC" id="3.1.3.12"/>
    </reaction>
</comment>
<organism evidence="5 6">
    <name type="scientific">Devosia equisanguinis</name>
    <dbReference type="NCBI Taxonomy" id="2490941"/>
    <lineage>
        <taxon>Bacteria</taxon>
        <taxon>Pseudomonadati</taxon>
        <taxon>Pseudomonadota</taxon>
        <taxon>Alphaproteobacteria</taxon>
        <taxon>Hyphomicrobiales</taxon>
        <taxon>Devosiaceae</taxon>
        <taxon>Devosia</taxon>
    </lineage>
</organism>
<dbReference type="InterPro" id="IPR023214">
    <property type="entry name" value="HAD_sf"/>
</dbReference>
<dbReference type="NCBIfam" id="TIGR00685">
    <property type="entry name" value="T6PP"/>
    <property type="match status" value="1"/>
</dbReference>
<evidence type="ECO:0000256" key="2">
    <source>
        <dbReference type="ARBA" id="ARBA00008770"/>
    </source>
</evidence>
<dbReference type="NCBIfam" id="TIGR01484">
    <property type="entry name" value="HAD-SF-IIB"/>
    <property type="match status" value="1"/>
</dbReference>
<keyword evidence="4" id="KW-0479">Metal-binding</keyword>
<proteinExistence type="inferred from homology"/>
<dbReference type="PANTHER" id="PTHR43768:SF3">
    <property type="entry name" value="TREHALOSE 6-PHOSPHATE PHOSPHATASE"/>
    <property type="match status" value="1"/>
</dbReference>
<comment type="cofactor">
    <cofactor evidence="4">
        <name>Mg(2+)</name>
        <dbReference type="ChEBI" id="CHEBI:18420"/>
    </cofactor>
</comment>
<dbReference type="GO" id="GO:0004805">
    <property type="term" value="F:trehalose-phosphatase activity"/>
    <property type="evidence" value="ECO:0007669"/>
    <property type="project" value="UniProtKB-EC"/>
</dbReference>
<comment type="function">
    <text evidence="4">Removes the phosphate from trehalose 6-phosphate to produce free trehalose.</text>
</comment>
<dbReference type="RefSeq" id="WP_126151188.1">
    <property type="nucleotide sequence ID" value="NZ_JBHTMH010000005.1"/>
</dbReference>
<sequence>MTDAIVQHGDATPRLAVFTDFDGTLVDIAETPDAVSVPDELTEELDQAIRRFDHAFAVITGREIADIDRFLHPLQLPIAGAHGAQRRRVDGSLELPDDSIVSAAHDIARAIEPLAQANPNLLVETKEGSVALHFRQAPELEGACHLAMEEALVDYPGFTLVPGKMVIEARPAAFDKGAALRAFMQEEPFAGRIPVFIGDDRTDEDAFLAAQELGGIGIKLGPGETFARMRIADVQSVRALLRGLGDMAERGHLSGDMTEH</sequence>
<dbReference type="InterPro" id="IPR003337">
    <property type="entry name" value="Trehalose_PPase"/>
</dbReference>
<protein>
    <recommendedName>
        <fullName evidence="4">Trehalose 6-phosphate phosphatase</fullName>
        <ecNumber evidence="4">3.1.3.12</ecNumber>
    </recommendedName>
</protein>
<evidence type="ECO:0000313" key="6">
    <source>
        <dbReference type="Proteomes" id="UP000268844"/>
    </source>
</evidence>
<dbReference type="UniPathway" id="UPA00299"/>